<dbReference type="InterPro" id="IPR051058">
    <property type="entry name" value="GDSL_Est/Lipase"/>
</dbReference>
<feature type="chain" id="PRO_5015633698" description="GDSL esterase/lipase" evidence="4">
    <location>
        <begin position="32"/>
        <end position="379"/>
    </location>
</feature>
<dbReference type="InterPro" id="IPR001087">
    <property type="entry name" value="GDSL"/>
</dbReference>
<evidence type="ECO:0008006" key="6">
    <source>
        <dbReference type="Google" id="ProtNLM"/>
    </source>
</evidence>
<name>A0A2S3IKH1_9POAL</name>
<evidence type="ECO:0000256" key="2">
    <source>
        <dbReference type="ARBA" id="ARBA00022801"/>
    </source>
</evidence>
<dbReference type="Gramene" id="PAN46331">
    <property type="protein sequence ID" value="PAN46331"/>
    <property type="gene ID" value="PAHAL_9G177400"/>
</dbReference>
<reference evidence="5" key="1">
    <citation type="submission" date="2018-04" db="EMBL/GenBank/DDBJ databases">
        <title>WGS assembly of Panicum hallii.</title>
        <authorList>
            <person name="Lovell J."/>
            <person name="Jenkins J."/>
            <person name="Lowry D."/>
            <person name="Mamidi S."/>
            <person name="Sreedasyam A."/>
            <person name="Weng X."/>
            <person name="Barry K."/>
            <person name="Bonette J."/>
            <person name="Campitelli B."/>
            <person name="Daum C."/>
            <person name="Gordon S."/>
            <person name="Gould B."/>
            <person name="Lipzen A."/>
            <person name="Macqueen A."/>
            <person name="Palacio-Mejia J."/>
            <person name="Plott C."/>
            <person name="Shakirov E."/>
            <person name="Shu S."/>
            <person name="Yoshinaga Y."/>
            <person name="Zane M."/>
            <person name="Rokhsar D."/>
            <person name="Grimwood J."/>
            <person name="Schmutz J."/>
            <person name="Juenger T."/>
        </authorList>
    </citation>
    <scope>NUCLEOTIDE SEQUENCE [LARGE SCALE GENOMIC DNA]</scope>
    <source>
        <strain evidence="5">FIL2</strain>
    </source>
</reference>
<dbReference type="Gene3D" id="3.40.50.1110">
    <property type="entry name" value="SGNH hydrolase"/>
    <property type="match status" value="1"/>
</dbReference>
<dbReference type="PANTHER" id="PTHR45648">
    <property type="entry name" value="GDSL LIPASE/ACYLHYDROLASE FAMILY PROTEIN (AFU_ORTHOLOGUE AFUA_4G14700)"/>
    <property type="match status" value="1"/>
</dbReference>
<dbReference type="Pfam" id="PF00657">
    <property type="entry name" value="Lipase_GDSL"/>
    <property type="match status" value="1"/>
</dbReference>
<dbReference type="InterPro" id="IPR035669">
    <property type="entry name" value="SGNH_plant_lipase-like"/>
</dbReference>
<sequence>MAPSRKSATTIIAACGLLLLCASFMAELVHGELVPALYVLGDSQADAGNNNHLVLSPLRANFPRNGIDYPGQQATGRFSNGLNFVDFLAGSLGLASPLPYHSIISNATAGRHSTFLKGVNFASGGAGVLDITNKGQCFSFDHQVERDYLNVYTDLVRQLGRPQAMAHLARSVFTVAIGGNDIILRAAPPTVTVELPAAELQVFPPQPFVDLLARTLERQLQRLYELGMRRLFLVGAAPIGCLPVMRELNLLTKECHAGANDMAARYNAAAASLLRRMSERHPDFRYAFFDVRAALMQYIDEPQANGYAEVKAACCGLGDNKAMYRCGRVSSVCPDRTDHVFWDLVHPTETTARKLTAVAFAGDAPLVSPMNVRQLCAIL</sequence>
<proteinExistence type="inferred from homology"/>
<dbReference type="CDD" id="cd01837">
    <property type="entry name" value="SGNH_plant_lipase_like"/>
    <property type="match status" value="1"/>
</dbReference>
<evidence type="ECO:0000313" key="5">
    <source>
        <dbReference type="EMBL" id="PAN46331.1"/>
    </source>
</evidence>
<feature type="signal peptide" evidence="4">
    <location>
        <begin position="1"/>
        <end position="31"/>
    </location>
</feature>
<dbReference type="Proteomes" id="UP000243499">
    <property type="component" value="Chromosome 9"/>
</dbReference>
<dbReference type="InterPro" id="IPR036514">
    <property type="entry name" value="SGNH_hydro_sf"/>
</dbReference>
<keyword evidence="4" id="KW-0732">Signal</keyword>
<dbReference type="GO" id="GO:0016788">
    <property type="term" value="F:hydrolase activity, acting on ester bonds"/>
    <property type="evidence" value="ECO:0007669"/>
    <property type="project" value="InterPro"/>
</dbReference>
<dbReference type="EMBL" id="CM008054">
    <property type="protein sequence ID" value="PAN46331.1"/>
    <property type="molecule type" value="Genomic_DNA"/>
</dbReference>
<dbReference type="SUPFAM" id="SSF52266">
    <property type="entry name" value="SGNH hydrolase"/>
    <property type="match status" value="1"/>
</dbReference>
<dbReference type="PANTHER" id="PTHR45648:SF48">
    <property type="entry name" value="OS03G0581400 PROTEIN"/>
    <property type="match status" value="1"/>
</dbReference>
<protein>
    <recommendedName>
        <fullName evidence="6">GDSL esterase/lipase</fullName>
    </recommendedName>
</protein>
<keyword evidence="2" id="KW-0378">Hydrolase</keyword>
<evidence type="ECO:0000256" key="4">
    <source>
        <dbReference type="SAM" id="SignalP"/>
    </source>
</evidence>
<keyword evidence="3" id="KW-0442">Lipid degradation</keyword>
<gene>
    <name evidence="5" type="ORF">PAHAL_9G177400</name>
</gene>
<evidence type="ECO:0000256" key="3">
    <source>
        <dbReference type="ARBA" id="ARBA00022963"/>
    </source>
</evidence>
<dbReference type="GO" id="GO:0016042">
    <property type="term" value="P:lipid catabolic process"/>
    <property type="evidence" value="ECO:0007669"/>
    <property type="project" value="UniProtKB-KW"/>
</dbReference>
<accession>A0A2S3IKH1</accession>
<evidence type="ECO:0000256" key="1">
    <source>
        <dbReference type="ARBA" id="ARBA00008668"/>
    </source>
</evidence>
<comment type="similarity">
    <text evidence="1">Belongs to the 'GDSL' lipolytic enzyme family.</text>
</comment>
<organism evidence="5">
    <name type="scientific">Panicum hallii</name>
    <dbReference type="NCBI Taxonomy" id="206008"/>
    <lineage>
        <taxon>Eukaryota</taxon>
        <taxon>Viridiplantae</taxon>
        <taxon>Streptophyta</taxon>
        <taxon>Embryophyta</taxon>
        <taxon>Tracheophyta</taxon>
        <taxon>Spermatophyta</taxon>
        <taxon>Magnoliopsida</taxon>
        <taxon>Liliopsida</taxon>
        <taxon>Poales</taxon>
        <taxon>Poaceae</taxon>
        <taxon>PACMAD clade</taxon>
        <taxon>Panicoideae</taxon>
        <taxon>Panicodae</taxon>
        <taxon>Paniceae</taxon>
        <taxon>Panicinae</taxon>
        <taxon>Panicum</taxon>
        <taxon>Panicum sect. Panicum</taxon>
    </lineage>
</organism>
<keyword evidence="3" id="KW-0443">Lipid metabolism</keyword>
<dbReference type="AlphaFoldDB" id="A0A2S3IKH1"/>